<keyword evidence="2" id="KW-0812">Transmembrane</keyword>
<reference evidence="7 8" key="2">
    <citation type="submission" date="2018-11" db="EMBL/GenBank/DDBJ databases">
        <authorList>
            <consortium name="Pathogen Informatics"/>
        </authorList>
    </citation>
    <scope>NUCLEOTIDE SEQUENCE [LARGE SCALE GENOMIC DNA]</scope>
    <source>
        <strain evidence="7 8">NST_G2</strain>
    </source>
</reference>
<dbReference type="InterPro" id="IPR000276">
    <property type="entry name" value="GPCR_Rhodpsn"/>
</dbReference>
<dbReference type="InterPro" id="IPR052954">
    <property type="entry name" value="GPCR-Ligand_Int"/>
</dbReference>
<evidence type="ECO:0000256" key="2">
    <source>
        <dbReference type="ARBA" id="ARBA00022692"/>
    </source>
</evidence>
<organism evidence="9">
    <name type="scientific">Schistocephalus solidus</name>
    <name type="common">Tapeworm</name>
    <dbReference type="NCBI Taxonomy" id="70667"/>
    <lineage>
        <taxon>Eukaryota</taxon>
        <taxon>Metazoa</taxon>
        <taxon>Spiralia</taxon>
        <taxon>Lophotrochozoa</taxon>
        <taxon>Platyhelminthes</taxon>
        <taxon>Cestoda</taxon>
        <taxon>Eucestoda</taxon>
        <taxon>Diphyllobothriidea</taxon>
        <taxon>Diphyllobothriidae</taxon>
        <taxon>Schistocephalus</taxon>
    </lineage>
</organism>
<name>A0A183SMK5_SCHSO</name>
<gene>
    <name evidence="7" type="ORF">SSLN_LOCUS5453</name>
</gene>
<evidence type="ECO:0000256" key="1">
    <source>
        <dbReference type="ARBA" id="ARBA00004370"/>
    </source>
</evidence>
<evidence type="ECO:0000313" key="7">
    <source>
        <dbReference type="EMBL" id="VDL91838.1"/>
    </source>
</evidence>
<dbReference type="STRING" id="70667.A0A183SMK5"/>
<keyword evidence="8" id="KW-1185">Reference proteome</keyword>
<feature type="domain" description="G-protein coupled receptors family 1 profile" evidence="6">
    <location>
        <begin position="41"/>
        <end position="319"/>
    </location>
</feature>
<dbReference type="GO" id="GO:0004930">
    <property type="term" value="F:G protein-coupled receptor activity"/>
    <property type="evidence" value="ECO:0007669"/>
    <property type="project" value="InterPro"/>
</dbReference>
<evidence type="ECO:0000256" key="3">
    <source>
        <dbReference type="ARBA" id="ARBA00022989"/>
    </source>
</evidence>
<dbReference type="InterPro" id="IPR017452">
    <property type="entry name" value="GPCR_Rhodpsn_7TM"/>
</dbReference>
<dbReference type="PANTHER" id="PTHR46641:SF2">
    <property type="entry name" value="FMRFAMIDE RECEPTOR"/>
    <property type="match status" value="1"/>
</dbReference>
<dbReference type="PANTHER" id="PTHR46641">
    <property type="entry name" value="FMRFAMIDE RECEPTOR-RELATED"/>
    <property type="match status" value="1"/>
</dbReference>
<evidence type="ECO:0000256" key="5">
    <source>
        <dbReference type="SAM" id="MobiDB-lite"/>
    </source>
</evidence>
<feature type="compositionally biased region" description="Low complexity" evidence="5">
    <location>
        <begin position="224"/>
        <end position="234"/>
    </location>
</feature>
<evidence type="ECO:0000259" key="6">
    <source>
        <dbReference type="PROSITE" id="PS50262"/>
    </source>
</evidence>
<dbReference type="Gene3D" id="1.20.1070.10">
    <property type="entry name" value="Rhodopsin 7-helix transmembrane proteins"/>
    <property type="match status" value="1"/>
</dbReference>
<dbReference type="WBParaSite" id="SSLN_0000563201-mRNA-1">
    <property type="protein sequence ID" value="SSLN_0000563201-mRNA-1"/>
    <property type="gene ID" value="SSLN_0000563201"/>
</dbReference>
<accession>A0A183SMK5</accession>
<protein>
    <submittedName>
        <fullName evidence="9">G_PROTEIN_RECEP_F1_2 domain-containing protein</fullName>
    </submittedName>
</protein>
<dbReference type="OrthoDB" id="10044919at2759"/>
<dbReference type="Pfam" id="PF00001">
    <property type="entry name" value="7tm_1"/>
    <property type="match status" value="1"/>
</dbReference>
<evidence type="ECO:0000256" key="4">
    <source>
        <dbReference type="ARBA" id="ARBA00023136"/>
    </source>
</evidence>
<sequence length="660" mass="73446">MILCSEETWPGGPTIEAFLDYNRFAFLSVIGLPVCAVGVVTSALSICLFCRDRTTPRTTRKILIVTSLVDAQFLLFSMLYLQPFIFCREGCAWRRFYKSLAYLLPIFSLVNILESLRNWLVVLIGVERFLVVCFPVRSKLWWNGKIANCLIAVCFGLSVLVRLPLISYLIVDNAGVESSWVAALLYQMHLCIDSIMVTLIPLIILIVCSLRIGRGLRRSDHFRQGQTGQQQGTGLSESHRESTSSAGSVVRRVKLTRALLIVLVTFTLFTLPLVPVSIIQIVLDNFFPSSCVYLVALHICSYVAALGSQLNSTANFFVYIFYWDRSLTPTSVYVMFTPFPKNYPLTFNSDFSCVSHISRNICLLLQPVASPSQLQYPQHGMDAQDSGPLLDFRVRDPVLPAQLQYSAEADEMEVIQLPGFVRVEGSGLCSEKKCRQDDGLVHLQFGVQLPLELSKRERIFQTAGELVSPKRQAEAHQAIIDTLRQTGQTSHDVVPDGKDNTSVASLCLWPAAPEESVAGPYLLQLTLLRESGLSKRERTFQAASVSGLTQAALRVRESDIPDVEAHAIPETLNCFIPPVMTFAQDFATGKRPNSRSHRTVSAGILTLMDPTPSTASLHVGTKTYLPTSGDDEIGRSIFPKSLTPHFRQNFLPQLPCGHWY</sequence>
<evidence type="ECO:0000313" key="9">
    <source>
        <dbReference type="WBParaSite" id="SSLN_0000563201-mRNA-1"/>
    </source>
</evidence>
<keyword evidence="4" id="KW-0472">Membrane</keyword>
<dbReference type="GO" id="GO:0016020">
    <property type="term" value="C:membrane"/>
    <property type="evidence" value="ECO:0007669"/>
    <property type="project" value="UniProtKB-SubCell"/>
</dbReference>
<evidence type="ECO:0000313" key="8">
    <source>
        <dbReference type="Proteomes" id="UP000275846"/>
    </source>
</evidence>
<dbReference type="EMBL" id="UYSU01033256">
    <property type="protein sequence ID" value="VDL91838.1"/>
    <property type="molecule type" value="Genomic_DNA"/>
</dbReference>
<comment type="subcellular location">
    <subcellularLocation>
        <location evidence="1">Membrane</location>
    </subcellularLocation>
</comment>
<dbReference type="SUPFAM" id="SSF81321">
    <property type="entry name" value="Family A G protein-coupled receptor-like"/>
    <property type="match status" value="1"/>
</dbReference>
<keyword evidence="3" id="KW-1133">Transmembrane helix</keyword>
<dbReference type="Proteomes" id="UP000275846">
    <property type="component" value="Unassembled WGS sequence"/>
</dbReference>
<reference evidence="9" key="1">
    <citation type="submission" date="2016-06" db="UniProtKB">
        <authorList>
            <consortium name="WormBaseParasite"/>
        </authorList>
    </citation>
    <scope>IDENTIFICATION</scope>
</reference>
<dbReference type="AlphaFoldDB" id="A0A183SMK5"/>
<feature type="region of interest" description="Disordered" evidence="5">
    <location>
        <begin position="222"/>
        <end position="243"/>
    </location>
</feature>
<dbReference type="PROSITE" id="PS50262">
    <property type="entry name" value="G_PROTEIN_RECEP_F1_2"/>
    <property type="match status" value="1"/>
</dbReference>
<proteinExistence type="predicted"/>